<evidence type="ECO:0000313" key="6">
    <source>
        <dbReference type="Proteomes" id="UP000606008"/>
    </source>
</evidence>
<evidence type="ECO:0000259" key="4">
    <source>
        <dbReference type="Pfam" id="PF00535"/>
    </source>
</evidence>
<dbReference type="PANTHER" id="PTHR43179">
    <property type="entry name" value="RHAMNOSYLTRANSFERASE WBBL"/>
    <property type="match status" value="1"/>
</dbReference>
<dbReference type="PANTHER" id="PTHR43179:SF12">
    <property type="entry name" value="GALACTOFURANOSYLTRANSFERASE GLFT2"/>
    <property type="match status" value="1"/>
</dbReference>
<dbReference type="RefSeq" id="WP_166691794.1">
    <property type="nucleotide sequence ID" value="NZ_WAEL01000003.1"/>
</dbReference>
<protein>
    <submittedName>
        <fullName evidence="5">Glycosyltransferase family 2 protein</fullName>
    </submittedName>
</protein>
<comment type="caution">
    <text evidence="5">The sequence shown here is derived from an EMBL/GenBank/DDBJ whole genome shotgun (WGS) entry which is preliminary data.</text>
</comment>
<organism evidence="5 6">
    <name type="scientific">Fibrivirga algicola</name>
    <dbReference type="NCBI Taxonomy" id="2950420"/>
    <lineage>
        <taxon>Bacteria</taxon>
        <taxon>Pseudomonadati</taxon>
        <taxon>Bacteroidota</taxon>
        <taxon>Cytophagia</taxon>
        <taxon>Cytophagales</taxon>
        <taxon>Spirosomataceae</taxon>
        <taxon>Fibrivirga</taxon>
    </lineage>
</organism>
<gene>
    <name evidence="5" type="ORF">F7231_10050</name>
</gene>
<dbReference type="EMBL" id="WAEL01000003">
    <property type="protein sequence ID" value="NID10512.1"/>
    <property type="molecule type" value="Genomic_DNA"/>
</dbReference>
<dbReference type="SUPFAM" id="SSF53448">
    <property type="entry name" value="Nucleotide-diphospho-sugar transferases"/>
    <property type="match status" value="1"/>
</dbReference>
<evidence type="ECO:0000256" key="2">
    <source>
        <dbReference type="ARBA" id="ARBA00022676"/>
    </source>
</evidence>
<evidence type="ECO:0000313" key="5">
    <source>
        <dbReference type="EMBL" id="NID10512.1"/>
    </source>
</evidence>
<keyword evidence="6" id="KW-1185">Reference proteome</keyword>
<dbReference type="Gene3D" id="3.90.550.10">
    <property type="entry name" value="Spore Coat Polysaccharide Biosynthesis Protein SpsA, Chain A"/>
    <property type="match status" value="1"/>
</dbReference>
<evidence type="ECO:0000256" key="1">
    <source>
        <dbReference type="ARBA" id="ARBA00006739"/>
    </source>
</evidence>
<dbReference type="InterPro" id="IPR029044">
    <property type="entry name" value="Nucleotide-diphossugar_trans"/>
</dbReference>
<accession>A0ABX0QES5</accession>
<keyword evidence="2" id="KW-0328">Glycosyltransferase</keyword>
<dbReference type="Pfam" id="PF00535">
    <property type="entry name" value="Glycos_transf_2"/>
    <property type="match status" value="1"/>
</dbReference>
<comment type="similarity">
    <text evidence="1">Belongs to the glycosyltransferase 2 family.</text>
</comment>
<feature type="domain" description="Glycosyltransferase 2-like" evidence="4">
    <location>
        <begin position="4"/>
        <end position="121"/>
    </location>
</feature>
<sequence length="293" mass="32936">MIYIVIPVHNRRELTRRCLACLAVQTYPHHQEVVVDDGSTDGTSEMIRQEFPNAIVLQGDGNLWWTEATNVGIRKVQEMLGTTVSSDDFLLTLNDDTEVQPNYLQTLLDTERKYHPCIVGSPSVDIAQPDKLEFAGTRMNLVLAGGHHIADEYGRSYATLASKTDEVKTDSLPGRGTLIPMEVFRKVGLYDSVRFAHYMADVEFSVRASKAGYPLYVSTKSVVGEHVTATGIFLQQRPGWSDFVKSFTSIRSPTNLTVRYHFAMVHSKTKLLYFLLDVARICGGFLRRKMQPV</sequence>
<evidence type="ECO:0000256" key="3">
    <source>
        <dbReference type="ARBA" id="ARBA00022679"/>
    </source>
</evidence>
<name>A0ABX0QES5_9BACT</name>
<dbReference type="InterPro" id="IPR001173">
    <property type="entry name" value="Glyco_trans_2-like"/>
</dbReference>
<proteinExistence type="inferred from homology"/>
<dbReference type="Proteomes" id="UP000606008">
    <property type="component" value="Unassembled WGS sequence"/>
</dbReference>
<keyword evidence="3" id="KW-0808">Transferase</keyword>
<reference evidence="5" key="1">
    <citation type="submission" date="2024-05" db="EMBL/GenBank/DDBJ databases">
        <authorList>
            <person name="Jung D.-H."/>
        </authorList>
    </citation>
    <scope>NUCLEOTIDE SEQUENCE</scope>
    <source>
        <strain evidence="5">JA-25</strain>
    </source>
</reference>